<evidence type="ECO:0000256" key="5">
    <source>
        <dbReference type="PIRSR" id="PIRSR001430-1"/>
    </source>
</evidence>
<dbReference type="GO" id="GO:0160147">
    <property type="term" value="F:tRNA pseudouridine(38-40) synthase activity"/>
    <property type="evidence" value="ECO:0007669"/>
    <property type="project" value="UniProtKB-EC"/>
</dbReference>
<reference evidence="9 10" key="1">
    <citation type="journal article" date="2013" name="BMC Genomics">
        <title>Comparison of the complete genome sequence of two closely related isolates of 'Candidatus Phytoplasma australiense' reveals genome plasticity.</title>
        <authorList>
            <person name="Andersen M.T."/>
            <person name="Liefting L.W."/>
            <person name="Havukkala I."/>
            <person name="Beever R.E."/>
        </authorList>
    </citation>
    <scope>NUCLEOTIDE SEQUENCE [LARGE SCALE GENOMIC DNA]</scope>
    <source>
        <strain evidence="9 10">NZSb11</strain>
    </source>
</reference>
<feature type="domain" description="Pseudouridine synthase I TruA alpha/beta" evidence="8">
    <location>
        <begin position="13"/>
        <end position="107"/>
    </location>
</feature>
<dbReference type="Gene3D" id="3.30.70.660">
    <property type="entry name" value="Pseudouridine synthase I, catalytic domain, C-terminal subdomain"/>
    <property type="match status" value="1"/>
</dbReference>
<dbReference type="GO" id="GO:0003723">
    <property type="term" value="F:RNA binding"/>
    <property type="evidence" value="ECO:0007669"/>
    <property type="project" value="InterPro"/>
</dbReference>
<dbReference type="EMBL" id="CP002548">
    <property type="protein sequence ID" value="AGL90834.1"/>
    <property type="molecule type" value="Genomic_DNA"/>
</dbReference>
<dbReference type="PIRSF" id="PIRSF001430">
    <property type="entry name" value="tRNA_psdUrid_synth"/>
    <property type="match status" value="1"/>
</dbReference>
<feature type="domain" description="Pseudouridine synthase I TruA alpha/beta" evidence="8">
    <location>
        <begin position="145"/>
        <end position="245"/>
    </location>
</feature>
<evidence type="ECO:0000256" key="3">
    <source>
        <dbReference type="ARBA" id="ARBA00023235"/>
    </source>
</evidence>
<comment type="function">
    <text evidence="4">Formation of pseudouridine at positions 38, 39 and 40 in the anticodon stem and loop of transfer RNAs.</text>
</comment>
<dbReference type="NCBIfam" id="TIGR00071">
    <property type="entry name" value="hisT_truA"/>
    <property type="match status" value="1"/>
</dbReference>
<protein>
    <recommendedName>
        <fullName evidence="4">tRNA pseudouridine synthase A</fullName>
        <ecNumber evidence="4">5.4.99.12</ecNumber>
    </recommendedName>
    <alternativeName>
        <fullName evidence="4">tRNA pseudouridine(38-40) synthase</fullName>
    </alternativeName>
    <alternativeName>
        <fullName evidence="4">tRNA pseudouridylate synthase I</fullName>
    </alternativeName>
    <alternativeName>
        <fullName evidence="4">tRNA-uridine isomerase I</fullName>
    </alternativeName>
</protein>
<dbReference type="Proteomes" id="UP000013941">
    <property type="component" value="Chromosome"/>
</dbReference>
<dbReference type="Gene3D" id="3.30.70.580">
    <property type="entry name" value="Pseudouridine synthase I, catalytic domain, N-terminal subdomain"/>
    <property type="match status" value="1"/>
</dbReference>
<keyword evidence="3 4" id="KW-0413">Isomerase</keyword>
<dbReference type="InterPro" id="IPR001406">
    <property type="entry name" value="PsdUridine_synth_TruA"/>
</dbReference>
<accession>R4S1Y7</accession>
<dbReference type="OrthoDB" id="9811823at2"/>
<dbReference type="PANTHER" id="PTHR11142:SF0">
    <property type="entry name" value="TRNA PSEUDOURIDINE SYNTHASE-LIKE 1"/>
    <property type="match status" value="1"/>
</dbReference>
<evidence type="ECO:0000313" key="10">
    <source>
        <dbReference type="Proteomes" id="UP000013941"/>
    </source>
</evidence>
<evidence type="ECO:0000256" key="7">
    <source>
        <dbReference type="RuleBase" id="RU003792"/>
    </source>
</evidence>
<dbReference type="KEGG" id="nzs:SLY_0919"/>
<evidence type="ECO:0000256" key="1">
    <source>
        <dbReference type="ARBA" id="ARBA00009375"/>
    </source>
</evidence>
<gene>
    <name evidence="4 9" type="primary">truA</name>
    <name evidence="9" type="ORF">SLY_0919</name>
</gene>
<dbReference type="HAMAP" id="MF_00171">
    <property type="entry name" value="TruA"/>
    <property type="match status" value="1"/>
</dbReference>
<dbReference type="CDD" id="cd02570">
    <property type="entry name" value="PseudoU_synth_EcTruA"/>
    <property type="match status" value="1"/>
</dbReference>
<evidence type="ECO:0000256" key="6">
    <source>
        <dbReference type="PIRSR" id="PIRSR001430-2"/>
    </source>
</evidence>
<feature type="binding site" evidence="4 6">
    <location>
        <position position="114"/>
    </location>
    <ligand>
        <name>substrate</name>
    </ligand>
</feature>
<dbReference type="EC" id="5.4.99.12" evidence="4"/>
<dbReference type="Pfam" id="PF01416">
    <property type="entry name" value="PseudoU_synth_1"/>
    <property type="match status" value="2"/>
</dbReference>
<organism evidence="9 10">
    <name type="scientific">Strawberry lethal yellows phytoplasma (CPA) str. NZSb11</name>
    <dbReference type="NCBI Taxonomy" id="980422"/>
    <lineage>
        <taxon>Bacteria</taxon>
        <taxon>Bacillati</taxon>
        <taxon>Mycoplasmatota</taxon>
        <taxon>Mollicutes</taxon>
        <taxon>Acholeplasmatales</taxon>
        <taxon>Acholeplasmataceae</taxon>
        <taxon>Candidatus Phytoplasma</taxon>
        <taxon>16SrXII (Stolbur group)</taxon>
    </lineage>
</organism>
<dbReference type="PATRIC" id="fig|980422.3.peg.841"/>
<evidence type="ECO:0000256" key="4">
    <source>
        <dbReference type="HAMAP-Rule" id="MF_00171"/>
    </source>
</evidence>
<dbReference type="InterPro" id="IPR020094">
    <property type="entry name" value="TruA/RsuA/RluB/E/F_N"/>
</dbReference>
<dbReference type="InterPro" id="IPR020103">
    <property type="entry name" value="PsdUridine_synth_cat_dom_sf"/>
</dbReference>
<proteinExistence type="inferred from homology"/>
<dbReference type="InterPro" id="IPR020097">
    <property type="entry name" value="PsdUridine_synth_TruA_a/b_dom"/>
</dbReference>
<dbReference type="HOGENOM" id="CLU_014673_0_1_14"/>
<feature type="active site" description="Nucleophile" evidence="4 5">
    <location>
        <position position="56"/>
    </location>
</feature>
<keyword evidence="2 4" id="KW-0819">tRNA processing</keyword>
<comment type="similarity">
    <text evidence="1 4 7">Belongs to the tRNA pseudouridine synthase TruA family.</text>
</comment>
<keyword evidence="10" id="KW-1185">Reference proteome</keyword>
<evidence type="ECO:0000259" key="8">
    <source>
        <dbReference type="Pfam" id="PF01416"/>
    </source>
</evidence>
<evidence type="ECO:0000313" key="9">
    <source>
        <dbReference type="EMBL" id="AGL90834.1"/>
    </source>
</evidence>
<dbReference type="InterPro" id="IPR020095">
    <property type="entry name" value="PsdUridine_synth_TruA_C"/>
</dbReference>
<dbReference type="SUPFAM" id="SSF55120">
    <property type="entry name" value="Pseudouridine synthase"/>
    <property type="match status" value="1"/>
</dbReference>
<comment type="subunit">
    <text evidence="4">Homodimer.</text>
</comment>
<name>R4S1Y7_PHYAS</name>
<dbReference type="PANTHER" id="PTHR11142">
    <property type="entry name" value="PSEUDOURIDYLATE SYNTHASE"/>
    <property type="match status" value="1"/>
</dbReference>
<sequence>MFLEKYFYKLILSYDGTCYCGYQKQPQTKTIQQTLENALKSMTKRQINTFAASRTDKGVHAQEQTIHFQTAFAIELKRFKNTLNRILPPDIRIKKIEKATADFHARYWAKSKIYHYIFAKKPLNAFNYRFQVFVANLDFAKIKSAMNLIIGKYNFASFTNDKKEKNFNKTVLNAFVKETSQNYILIFHADGFLKYMVRFLVGGLIEIGKNKMSLELFKAMLTNTTNQKVSLLAPAKGLFLKKIFY</sequence>
<dbReference type="GO" id="GO:0031119">
    <property type="term" value="P:tRNA pseudouridine synthesis"/>
    <property type="evidence" value="ECO:0007669"/>
    <property type="project" value="UniProtKB-UniRule"/>
</dbReference>
<comment type="catalytic activity">
    <reaction evidence="4 7">
        <text>uridine(38/39/40) in tRNA = pseudouridine(38/39/40) in tRNA</text>
        <dbReference type="Rhea" id="RHEA:22376"/>
        <dbReference type="Rhea" id="RHEA-COMP:10085"/>
        <dbReference type="Rhea" id="RHEA-COMP:10087"/>
        <dbReference type="ChEBI" id="CHEBI:65314"/>
        <dbReference type="ChEBI" id="CHEBI:65315"/>
        <dbReference type="EC" id="5.4.99.12"/>
    </reaction>
</comment>
<dbReference type="FunFam" id="3.30.70.580:FF:000001">
    <property type="entry name" value="tRNA pseudouridine synthase A"/>
    <property type="match status" value="1"/>
</dbReference>
<comment type="caution">
    <text evidence="4">Lacks conserved residue(s) required for the propagation of feature annotation.</text>
</comment>
<dbReference type="AlphaFoldDB" id="R4S1Y7"/>
<evidence type="ECO:0000256" key="2">
    <source>
        <dbReference type="ARBA" id="ARBA00022694"/>
    </source>
</evidence>